<dbReference type="InterPro" id="IPR050151">
    <property type="entry name" value="Class-I_Pyr_Nuc-Dis_Oxidored"/>
</dbReference>
<evidence type="ECO:0000256" key="1">
    <source>
        <dbReference type="ARBA" id="ARBA00007532"/>
    </source>
</evidence>
<keyword evidence="7 11" id="KW-0676">Redox-active center</keyword>
<dbReference type="InterPro" id="IPR036188">
    <property type="entry name" value="FAD/NAD-bd_sf"/>
</dbReference>
<dbReference type="PROSITE" id="PS00076">
    <property type="entry name" value="PYRIDINE_REDOX_1"/>
    <property type="match status" value="1"/>
</dbReference>
<dbReference type="EMBL" id="BRXU01000018">
    <property type="protein sequence ID" value="GLC57172.1"/>
    <property type="molecule type" value="Genomic_DNA"/>
</dbReference>
<evidence type="ECO:0000256" key="4">
    <source>
        <dbReference type="ARBA" id="ARBA00023002"/>
    </source>
</evidence>
<feature type="binding site" evidence="9">
    <location>
        <begin position="228"/>
        <end position="230"/>
    </location>
    <ligand>
        <name>FAD</name>
        <dbReference type="ChEBI" id="CHEBI:57692"/>
    </ligand>
</feature>
<feature type="binding site" evidence="9">
    <location>
        <position position="131"/>
    </location>
    <ligand>
        <name>FAD</name>
        <dbReference type="ChEBI" id="CHEBI:57692"/>
    </ligand>
</feature>
<dbReference type="PANTHER" id="PTHR22912:SF151">
    <property type="entry name" value="DIHYDROLIPOYL DEHYDROGENASE, MITOCHONDRIAL"/>
    <property type="match status" value="1"/>
</dbReference>
<feature type="binding site" evidence="9">
    <location>
        <position position="288"/>
    </location>
    <ligand>
        <name>NAD(+)</name>
        <dbReference type="ChEBI" id="CHEBI:57540"/>
    </ligand>
</feature>
<evidence type="ECO:0000313" key="15">
    <source>
        <dbReference type="Proteomes" id="UP001165080"/>
    </source>
</evidence>
<dbReference type="SUPFAM" id="SSF55424">
    <property type="entry name" value="FAD/NAD-linked reductases, dimerisation (C-terminal) domain"/>
    <property type="match status" value="1"/>
</dbReference>
<dbReference type="InterPro" id="IPR001100">
    <property type="entry name" value="Pyr_nuc-diS_OxRdtase"/>
</dbReference>
<evidence type="ECO:0000259" key="12">
    <source>
        <dbReference type="Pfam" id="PF02852"/>
    </source>
</evidence>
<keyword evidence="15" id="KW-1185">Reference proteome</keyword>
<keyword evidence="2 11" id="KW-0285">Flavoprotein</keyword>
<evidence type="ECO:0000259" key="13">
    <source>
        <dbReference type="Pfam" id="PF07992"/>
    </source>
</evidence>
<gene>
    <name evidence="14" type="primary">PLEST010141</name>
    <name evidence="14" type="ORF">PLESTB_001195000</name>
</gene>
<dbReference type="InterPro" id="IPR016156">
    <property type="entry name" value="FAD/NAD-linked_Rdtase_dimer_sf"/>
</dbReference>
<feature type="domain" description="Pyridine nucleotide-disulphide oxidoreductase dimerisation" evidence="12">
    <location>
        <begin position="443"/>
        <end position="554"/>
    </location>
</feature>
<evidence type="ECO:0000256" key="11">
    <source>
        <dbReference type="RuleBase" id="RU003691"/>
    </source>
</evidence>
<feature type="disulfide bond" description="Redox-active" evidence="10">
    <location>
        <begin position="122"/>
        <end position="127"/>
    </location>
</feature>
<evidence type="ECO:0000256" key="2">
    <source>
        <dbReference type="ARBA" id="ARBA00022630"/>
    </source>
</evidence>
<feature type="binding site" evidence="9">
    <location>
        <position position="409"/>
    </location>
    <ligand>
        <name>FAD</name>
        <dbReference type="ChEBI" id="CHEBI:57692"/>
    </ligand>
</feature>
<dbReference type="Gene3D" id="3.30.390.30">
    <property type="match status" value="1"/>
</dbReference>
<dbReference type="InterPro" id="IPR012999">
    <property type="entry name" value="Pyr_OxRdtase_I_AS"/>
</dbReference>
<dbReference type="PANTHER" id="PTHR22912">
    <property type="entry name" value="DISULFIDE OXIDOREDUCTASE"/>
    <property type="match status" value="1"/>
</dbReference>
<evidence type="ECO:0000256" key="8">
    <source>
        <dbReference type="PIRSR" id="PIRSR000350-2"/>
    </source>
</evidence>
<keyword evidence="4 11" id="KW-0560">Oxidoreductase</keyword>
<dbReference type="GO" id="GO:0006103">
    <property type="term" value="P:2-oxoglutarate metabolic process"/>
    <property type="evidence" value="ECO:0007669"/>
    <property type="project" value="TreeGrafter"/>
</dbReference>
<dbReference type="PRINTS" id="PR00368">
    <property type="entry name" value="FADPNR"/>
</dbReference>
<dbReference type="GO" id="GO:0004148">
    <property type="term" value="F:dihydrolipoyl dehydrogenase (NADH) activity"/>
    <property type="evidence" value="ECO:0007669"/>
    <property type="project" value="TreeGrafter"/>
</dbReference>
<feature type="binding site" evidence="9">
    <location>
        <begin position="415"/>
        <end position="418"/>
    </location>
    <ligand>
        <name>FAD</name>
        <dbReference type="ChEBI" id="CHEBI:57692"/>
    </ligand>
</feature>
<dbReference type="FunFam" id="3.30.390.30:FF:000001">
    <property type="entry name" value="Dihydrolipoyl dehydrogenase"/>
    <property type="match status" value="1"/>
</dbReference>
<comment type="caution">
    <text evidence="14">The sequence shown here is derived from an EMBL/GenBank/DDBJ whole genome shotgun (WGS) entry which is preliminary data.</text>
</comment>
<keyword evidence="9" id="KW-0547">Nucleotide-binding</keyword>
<feature type="active site" description="Proton acceptor" evidence="8">
    <location>
        <position position="545"/>
    </location>
</feature>
<evidence type="ECO:0000256" key="9">
    <source>
        <dbReference type="PIRSR" id="PIRSR000350-3"/>
    </source>
</evidence>
<reference evidence="14 15" key="1">
    <citation type="journal article" date="2023" name="Commun. Biol.">
        <title>Reorganization of the ancestral sex-determining regions during the evolution of trioecy in Pleodorina starrii.</title>
        <authorList>
            <person name="Takahashi K."/>
            <person name="Suzuki S."/>
            <person name="Kawai-Toyooka H."/>
            <person name="Yamamoto K."/>
            <person name="Hamaji T."/>
            <person name="Ootsuki R."/>
            <person name="Yamaguchi H."/>
            <person name="Kawachi M."/>
            <person name="Higashiyama T."/>
            <person name="Nozaki H."/>
        </authorList>
    </citation>
    <scope>NUCLEOTIDE SEQUENCE [LARGE SCALE GENOMIC DNA]</scope>
    <source>
        <strain evidence="14 15">NIES-4479</strain>
    </source>
</reference>
<sequence>MAASMAASQQRLALGAKQATCGPAAFVRPAQTTVSAKRTGAVVADAVHGCVPMMAGARRLVSSRVPRQARAAVVAQAAAGDKFDYDLVIIGCGVGGHGAALHAVECGLKVAVIEGHDIGGTCVNRGCVPSKALLAASGRVREMRDKAHLAAMGVQVGSVSFDRQGIANHAKDLATTIQGNLRRSLEAIGVDILIGQAKFVGNQRVRYGLPGRVDVGGEVTARDIIIATGSVPFVPPGIPIDGKTVFTSDHALKLEWLPNWIAIIGSGYIGLEFSDVYTALGTEVTFIEAVDNLMPGFDREIARLAQRLLIQGRPIDYHTGVIASKVTPGVPGVKPVVIELTDFKTKEKVDEIEVDACLVATGRAPYTSGLNLGAINSATDRRGFVPVNEKMQVLDTAGNVVPHVYCIGDANGKYMLAHAASAQGISAVENICSRPHVLNHLSVPAACFTHPEVSFVGVTQEKAEEMAKEQGFKLGVSKTSFKGNSKALAEKEGDGMAKMLYRKDTGEILGVHIIGLHAADLIHEASNAIATGQRVQDIKFNVHAHPTLSEVLDELFKGAHVEAGANGHVAAPAPAAAAKPQPVVAAA</sequence>
<dbReference type="InterPro" id="IPR004099">
    <property type="entry name" value="Pyr_nucl-diS_OxRdtase_dimer"/>
</dbReference>
<evidence type="ECO:0000313" key="14">
    <source>
        <dbReference type="EMBL" id="GLC57172.1"/>
    </source>
</evidence>
<comment type="cofactor">
    <cofactor evidence="9">
        <name>FAD</name>
        <dbReference type="ChEBI" id="CHEBI:57692"/>
    </cofactor>
    <text evidence="9">Binds 1 FAD per subunit.</text>
</comment>
<dbReference type="Gene3D" id="3.50.50.60">
    <property type="entry name" value="FAD/NAD(P)-binding domain"/>
    <property type="match status" value="2"/>
</dbReference>
<evidence type="ECO:0000256" key="3">
    <source>
        <dbReference type="ARBA" id="ARBA00022827"/>
    </source>
</evidence>
<protein>
    <submittedName>
        <fullName evidence="14">Dihydrolipoyl dehydrogenase 2, mitochondrial</fullName>
    </submittedName>
</protein>
<dbReference type="SUPFAM" id="SSF51905">
    <property type="entry name" value="FAD/NAD(P)-binding domain"/>
    <property type="match status" value="1"/>
</dbReference>
<organism evidence="14 15">
    <name type="scientific">Pleodorina starrii</name>
    <dbReference type="NCBI Taxonomy" id="330485"/>
    <lineage>
        <taxon>Eukaryota</taxon>
        <taxon>Viridiplantae</taxon>
        <taxon>Chlorophyta</taxon>
        <taxon>core chlorophytes</taxon>
        <taxon>Chlorophyceae</taxon>
        <taxon>CS clade</taxon>
        <taxon>Chlamydomonadales</taxon>
        <taxon>Volvocaceae</taxon>
        <taxon>Pleodorina</taxon>
    </lineage>
</organism>
<keyword evidence="5 9" id="KW-0520">NAD</keyword>
<comment type="similarity">
    <text evidence="1 11">Belongs to the class-I pyridine nucleotide-disulfide oxidoreductase family.</text>
</comment>
<feature type="binding site" evidence="9">
    <location>
        <position position="362"/>
    </location>
    <ligand>
        <name>NAD(+)</name>
        <dbReference type="ChEBI" id="CHEBI:57540"/>
    </ligand>
</feature>
<dbReference type="PIRSF" id="PIRSF000350">
    <property type="entry name" value="Mercury_reductase_MerA"/>
    <property type="match status" value="1"/>
</dbReference>
<dbReference type="Proteomes" id="UP001165080">
    <property type="component" value="Unassembled WGS sequence"/>
</dbReference>
<feature type="binding site" evidence="9">
    <location>
        <begin position="265"/>
        <end position="272"/>
    </location>
    <ligand>
        <name>NAD(+)</name>
        <dbReference type="ChEBI" id="CHEBI:57540"/>
    </ligand>
</feature>
<evidence type="ECO:0000256" key="6">
    <source>
        <dbReference type="ARBA" id="ARBA00023157"/>
    </source>
</evidence>
<keyword evidence="3 9" id="KW-0274">FAD</keyword>
<name>A0A9W6BSY9_9CHLO</name>
<keyword evidence="6" id="KW-1015">Disulfide bond</keyword>
<dbReference type="Pfam" id="PF07992">
    <property type="entry name" value="Pyr_redox_2"/>
    <property type="match status" value="1"/>
</dbReference>
<dbReference type="GO" id="GO:0005739">
    <property type="term" value="C:mitochondrion"/>
    <property type="evidence" value="ECO:0007669"/>
    <property type="project" value="TreeGrafter"/>
</dbReference>
<dbReference type="AlphaFoldDB" id="A0A9W6BSY9"/>
<dbReference type="GO" id="GO:0045252">
    <property type="term" value="C:oxoglutarate dehydrogenase complex"/>
    <property type="evidence" value="ECO:0007669"/>
    <property type="project" value="TreeGrafter"/>
</dbReference>
<dbReference type="PRINTS" id="PR00411">
    <property type="entry name" value="PNDRDTASEI"/>
</dbReference>
<evidence type="ECO:0000256" key="10">
    <source>
        <dbReference type="PIRSR" id="PIRSR000350-4"/>
    </source>
</evidence>
<evidence type="ECO:0000256" key="5">
    <source>
        <dbReference type="ARBA" id="ARBA00023027"/>
    </source>
</evidence>
<evidence type="ECO:0000256" key="7">
    <source>
        <dbReference type="ARBA" id="ARBA00023284"/>
    </source>
</evidence>
<feature type="domain" description="FAD/NAD(P)-binding" evidence="13">
    <location>
        <begin position="85"/>
        <end position="424"/>
    </location>
</feature>
<dbReference type="GO" id="GO:0050660">
    <property type="term" value="F:flavin adenine dinucleotide binding"/>
    <property type="evidence" value="ECO:0007669"/>
    <property type="project" value="TreeGrafter"/>
</dbReference>
<accession>A0A9W6BSY9</accession>
<dbReference type="Pfam" id="PF02852">
    <property type="entry name" value="Pyr_redox_dim"/>
    <property type="match status" value="1"/>
</dbReference>
<dbReference type="InterPro" id="IPR023753">
    <property type="entry name" value="FAD/NAD-binding_dom"/>
</dbReference>
<proteinExistence type="inferred from homology"/>